<feature type="compositionally biased region" description="Polar residues" evidence="1">
    <location>
        <begin position="172"/>
        <end position="193"/>
    </location>
</feature>
<dbReference type="AlphaFoldDB" id="A0A6B3NBC1"/>
<name>A0A6B3NBC1_9CYAN</name>
<sequence>MPAEPVSKFSHQDLFYANQLYRGENQSNTTDLYQEFNYRLSVCLKPVPSVAIFGLATLASGSVTEQVLALTEPSAVLESKKVNHLTSSDSDQEHGMQAANLKNVQSAIALPESIVVQEFTLSELSLPLLEQQRKAEDRGRDGEMGGWGDRGKQESVGRGKRWEGDGGMNVYKISTTPPRLSYSSDTPHTPQSIQGEGERVYLSLEAPEFESNSTAQPATVVSEFPIAQQEFSPLHRQNGDQLPYQPQRLPLLPNEPERKPYQANPSVTIINPSAYGASWGNAGIGIGFQERTRFSNKSDGVVGVGIGLGNPRKNVGLEVGIVTVDLLGDTLEDGAINLKIHRQLPNDFAVAAGVQGAITWGNTDGGSSVYGVVSKRFALKQDRTKSFSELHVSAGIGGGQFRSESDIDDGVDSVGGFGSIALRIIEPVSAIAEWTGQDLTVGLSVVPFRQIPLVIAPAITDLTGTAGDGSRFILGVGYGFSW</sequence>
<organism evidence="2">
    <name type="scientific">Symploca sp. SIO1C4</name>
    <dbReference type="NCBI Taxonomy" id="2607765"/>
    <lineage>
        <taxon>Bacteria</taxon>
        <taxon>Bacillati</taxon>
        <taxon>Cyanobacteriota</taxon>
        <taxon>Cyanophyceae</taxon>
        <taxon>Coleofasciculales</taxon>
        <taxon>Coleofasciculaceae</taxon>
        <taxon>Symploca</taxon>
    </lineage>
</organism>
<protein>
    <submittedName>
        <fullName evidence="2">Uncharacterized protein</fullName>
    </submittedName>
</protein>
<feature type="region of interest" description="Disordered" evidence="1">
    <location>
        <begin position="134"/>
        <end position="193"/>
    </location>
</feature>
<accession>A0A6B3NBC1</accession>
<gene>
    <name evidence="2" type="ORF">F6J89_09665</name>
</gene>
<comment type="caution">
    <text evidence="2">The sequence shown here is derived from an EMBL/GenBank/DDBJ whole genome shotgun (WGS) entry which is preliminary data.</text>
</comment>
<feature type="compositionally biased region" description="Basic and acidic residues" evidence="1">
    <location>
        <begin position="134"/>
        <end position="164"/>
    </location>
</feature>
<evidence type="ECO:0000313" key="2">
    <source>
        <dbReference type="EMBL" id="NER27882.1"/>
    </source>
</evidence>
<reference evidence="2" key="1">
    <citation type="submission" date="2019-11" db="EMBL/GenBank/DDBJ databases">
        <title>Genomic insights into an expanded diversity of filamentous marine cyanobacteria reveals the extraordinary biosynthetic potential of Moorea and Okeania.</title>
        <authorList>
            <person name="Ferreira Leao T."/>
            <person name="Wang M."/>
            <person name="Moss N."/>
            <person name="Da Silva R."/>
            <person name="Sanders J."/>
            <person name="Nurk S."/>
            <person name="Gurevich A."/>
            <person name="Humphrey G."/>
            <person name="Reher R."/>
            <person name="Zhu Q."/>
            <person name="Belda-Ferre P."/>
            <person name="Glukhov E."/>
            <person name="Rex R."/>
            <person name="Dorrestein P.C."/>
            <person name="Knight R."/>
            <person name="Pevzner P."/>
            <person name="Gerwick W.H."/>
            <person name="Gerwick L."/>
        </authorList>
    </citation>
    <scope>NUCLEOTIDE SEQUENCE</scope>
    <source>
        <strain evidence="2">SIO1C4</strain>
    </source>
</reference>
<evidence type="ECO:0000256" key="1">
    <source>
        <dbReference type="SAM" id="MobiDB-lite"/>
    </source>
</evidence>
<dbReference type="EMBL" id="JAAHFQ010000145">
    <property type="protein sequence ID" value="NER27882.1"/>
    <property type="molecule type" value="Genomic_DNA"/>
</dbReference>
<proteinExistence type="predicted"/>